<organism evidence="3 4">
    <name type="scientific">Gibberella intermedia</name>
    <name type="common">Bulb rot disease fungus</name>
    <name type="synonym">Fusarium proliferatum</name>
    <dbReference type="NCBI Taxonomy" id="948311"/>
    <lineage>
        <taxon>Eukaryota</taxon>
        <taxon>Fungi</taxon>
        <taxon>Dikarya</taxon>
        <taxon>Ascomycota</taxon>
        <taxon>Pezizomycotina</taxon>
        <taxon>Sordariomycetes</taxon>
        <taxon>Hypocreomycetidae</taxon>
        <taxon>Hypocreales</taxon>
        <taxon>Nectriaceae</taxon>
        <taxon>Fusarium</taxon>
        <taxon>Fusarium fujikuroi species complex</taxon>
    </lineage>
</organism>
<proteinExistence type="predicted"/>
<evidence type="ECO:0000256" key="1">
    <source>
        <dbReference type="SAM" id="MobiDB-lite"/>
    </source>
</evidence>
<dbReference type="InterPro" id="IPR046539">
    <property type="entry name" value="DUF6604"/>
</dbReference>
<dbReference type="Proteomes" id="UP000251714">
    <property type="component" value="Unassembled WGS sequence"/>
</dbReference>
<accession>A0A365N972</accession>
<name>A0A365N972_GIBIN</name>
<dbReference type="PANTHER" id="PTHR38795:SF1">
    <property type="entry name" value="DUF6604 DOMAIN-CONTAINING PROTEIN"/>
    <property type="match status" value="1"/>
</dbReference>
<sequence length="767" mass="86858">MAKHVADTNAVEVPHMTAIALERGIWVRRWFSQKLANSGAKRHHRSDATHSHFVEALEKVRGYLKPIMEAGLFKPDDLDKKTDVKTNHPAKGMFDVLNVYTPSEELLNAPDITPTPEPETQYTVEEEVTWEDAFFAFAALLRDYDYLSQEIHSLWKKYASGELDLAAVALATNTAFEFAHSMEADIKKLMEEFGGTAIFAHQCFDAACQAMGNDKNMKGPDTMYNLAAYDMGKILTINSMGLFDSYVKHNHDVIMPGTYNGAFGWYNERLSSGGRNNTERWNQDKSALMEVFSSMHFLTTKPGQGDVEDELVRGMGAALRETKNYPRLWISWALQMYLDIVQGLGESVGRGYEQFKKESLKIQKALVDLPKTTERKQVLQVATRWNHDPIFDMSQANAEMGLAAHDSEESSEFHFLRRNPIHCGLLIHHMRSMLHANGVKTAVHSGGLMTTTQLYQALRQESRIPEGQAWEDLEELWGCQGNPCFFIGNPPTDLEDYYKNYCLCLGTSLTNWAPNRRSAKPTEHKGNAPNMKFDGWVSLSLDNRIRVDNAREPWTIAIVGDLLTEGRKKAMMDGKGHIQENLKRKAKEANIPARSSTDISKWSHRTARPSRQQQNPRISFDYFTMHNIAWSLLTDLKRAFTAEVSPEFLKYIPSGDQLPFVVGYVFSTAAGHGSTDVRERGVGNDRFLNVATEVMDEFLHEGKRKIIKEARETEVEPEDVEDVDVDGSGLWGPRKFKMEQFRRDGHLGARANNADVAELMRLLQMMG</sequence>
<evidence type="ECO:0000313" key="4">
    <source>
        <dbReference type="Proteomes" id="UP000251714"/>
    </source>
</evidence>
<dbReference type="PANTHER" id="PTHR38795">
    <property type="entry name" value="DUF6604 DOMAIN-CONTAINING PROTEIN"/>
    <property type="match status" value="1"/>
</dbReference>
<dbReference type="EMBL" id="PKMI01000017">
    <property type="protein sequence ID" value="RBA17325.1"/>
    <property type="molecule type" value="Genomic_DNA"/>
</dbReference>
<comment type="caution">
    <text evidence="3">The sequence shown here is derived from an EMBL/GenBank/DDBJ whole genome shotgun (WGS) entry which is preliminary data.</text>
</comment>
<dbReference type="Pfam" id="PF20253">
    <property type="entry name" value="DUF6604"/>
    <property type="match status" value="1"/>
</dbReference>
<evidence type="ECO:0000313" key="3">
    <source>
        <dbReference type="EMBL" id="RBA17325.1"/>
    </source>
</evidence>
<dbReference type="AlphaFoldDB" id="A0A365N972"/>
<gene>
    <name evidence="3" type="ORF">FPRO05_02049</name>
</gene>
<protein>
    <recommendedName>
        <fullName evidence="2">DUF6604 domain-containing protein</fullName>
    </recommendedName>
</protein>
<reference evidence="3 4" key="1">
    <citation type="submission" date="2017-12" db="EMBL/GenBank/DDBJ databases">
        <title>Genome sequence of the mycotoxigenic crop pathogen Fusarium proliferatum, strain ITEM 2341 from Date Palm.</title>
        <authorList>
            <person name="Almiman B.F."/>
            <person name="Shittu T.A."/>
            <person name="Muthumeenakshi S."/>
            <person name="Baroncelli R."/>
            <person name="Sreenivasaprasada S."/>
        </authorList>
    </citation>
    <scope>NUCLEOTIDE SEQUENCE [LARGE SCALE GENOMIC DNA]</scope>
    <source>
        <strain evidence="3 4">ITEM 2341</strain>
    </source>
</reference>
<feature type="domain" description="DUF6604" evidence="2">
    <location>
        <begin position="1"/>
        <end position="187"/>
    </location>
</feature>
<evidence type="ECO:0000259" key="2">
    <source>
        <dbReference type="Pfam" id="PF20253"/>
    </source>
</evidence>
<feature type="region of interest" description="Disordered" evidence="1">
    <location>
        <begin position="582"/>
        <end position="615"/>
    </location>
</feature>